<dbReference type="SUPFAM" id="SSF47090">
    <property type="entry name" value="PGBD-like"/>
    <property type="match status" value="4"/>
</dbReference>
<keyword evidence="6 7" id="KW-0326">Glycosidase</keyword>
<dbReference type="Gene3D" id="1.10.101.10">
    <property type="entry name" value="PGBD-like superfamily/PGBD"/>
    <property type="match status" value="4"/>
</dbReference>
<dbReference type="AlphaFoldDB" id="W6SKE9"/>
<dbReference type="InterPro" id="IPR036365">
    <property type="entry name" value="PGBD-like_sf"/>
</dbReference>
<dbReference type="PANTHER" id="PTHR38107:SF3">
    <property type="entry name" value="LYSOZYME RRRD-RELATED"/>
    <property type="match status" value="1"/>
</dbReference>
<keyword evidence="5" id="KW-1035">Host cytoplasm</keyword>
<dbReference type="RefSeq" id="WP_051483906.1">
    <property type="nucleotide sequence ID" value="NZ_HG917869.1"/>
</dbReference>
<protein>
    <recommendedName>
        <fullName evidence="7">Lysozyme</fullName>
        <ecNumber evidence="7">3.2.1.17</ecNumber>
    </recommendedName>
</protein>
<dbReference type="InterPro" id="IPR033907">
    <property type="entry name" value="Endolysin_autolysin"/>
</dbReference>
<name>W6SKE9_9CLOT</name>
<evidence type="ECO:0000259" key="8">
    <source>
        <dbReference type="Pfam" id="PF01471"/>
    </source>
</evidence>
<keyword evidence="4 7" id="KW-0378">Hydrolase</keyword>
<dbReference type="Pfam" id="PF01471">
    <property type="entry name" value="PG_binding_1"/>
    <property type="match status" value="4"/>
</dbReference>
<dbReference type="InterPro" id="IPR023347">
    <property type="entry name" value="Lysozyme_dom_sf"/>
</dbReference>
<dbReference type="Proteomes" id="UP000019426">
    <property type="component" value="Chromosome M2/40_rep2"/>
</dbReference>
<dbReference type="InterPro" id="IPR002477">
    <property type="entry name" value="Peptidoglycan-bd-like"/>
</dbReference>
<accession>W6SKE9</accession>
<evidence type="ECO:0000256" key="3">
    <source>
        <dbReference type="ARBA" id="ARBA00022638"/>
    </source>
</evidence>
<dbReference type="Pfam" id="PF00959">
    <property type="entry name" value="Phage_lysozyme"/>
    <property type="match status" value="1"/>
</dbReference>
<dbReference type="PANTHER" id="PTHR38107">
    <property type="match status" value="1"/>
</dbReference>
<dbReference type="GO" id="GO:0009253">
    <property type="term" value="P:peptidoglycan catabolic process"/>
    <property type="evidence" value="ECO:0007669"/>
    <property type="project" value="InterPro"/>
</dbReference>
<dbReference type="eggNOG" id="COG3409">
    <property type="taxonomic scope" value="Bacteria"/>
</dbReference>
<dbReference type="HAMAP" id="MF_04110">
    <property type="entry name" value="ENDOLYSIN_T4"/>
    <property type="match status" value="1"/>
</dbReference>
<feature type="domain" description="Peptidoglycan binding-like" evidence="8">
    <location>
        <begin position="9"/>
        <end position="64"/>
    </location>
</feature>
<dbReference type="CDD" id="cd00737">
    <property type="entry name" value="lyz_endolysin_autolysin"/>
    <property type="match status" value="1"/>
</dbReference>
<keyword evidence="2 7" id="KW-0929">Antimicrobial</keyword>
<dbReference type="GO" id="GO:0003796">
    <property type="term" value="F:lysozyme activity"/>
    <property type="evidence" value="ECO:0007669"/>
    <property type="project" value="UniProtKB-EC"/>
</dbReference>
<dbReference type="EMBL" id="HG917869">
    <property type="protein sequence ID" value="CDM70335.1"/>
    <property type="molecule type" value="Genomic_DNA"/>
</dbReference>
<dbReference type="InterPro" id="IPR034690">
    <property type="entry name" value="Endolysin_T4_type"/>
</dbReference>
<dbReference type="InterPro" id="IPR002196">
    <property type="entry name" value="Glyco_hydro_24"/>
</dbReference>
<evidence type="ECO:0000256" key="1">
    <source>
        <dbReference type="ARBA" id="ARBA00000632"/>
    </source>
</evidence>
<feature type="domain" description="Peptidoglycan binding-like" evidence="8">
    <location>
        <begin position="138"/>
        <end position="193"/>
    </location>
</feature>
<evidence type="ECO:0000313" key="10">
    <source>
        <dbReference type="Proteomes" id="UP000019426"/>
    </source>
</evidence>
<dbReference type="SUPFAM" id="SSF53955">
    <property type="entry name" value="Lysozyme-like"/>
    <property type="match status" value="1"/>
</dbReference>
<dbReference type="InterPro" id="IPR023346">
    <property type="entry name" value="Lysozyme-like_dom_sf"/>
</dbReference>
<keyword evidence="3 7" id="KW-0081">Bacteriolytic enzyme</keyword>
<dbReference type="GO" id="GO:0016998">
    <property type="term" value="P:cell wall macromolecule catabolic process"/>
    <property type="evidence" value="ECO:0007669"/>
    <property type="project" value="InterPro"/>
</dbReference>
<feature type="domain" description="Peptidoglycan binding-like" evidence="8">
    <location>
        <begin position="196"/>
        <end position="248"/>
    </location>
</feature>
<comment type="catalytic activity">
    <reaction evidence="1 7">
        <text>Hydrolysis of (1-&gt;4)-beta-linkages between N-acetylmuramic acid and N-acetyl-D-glucosamine residues in a peptidoglycan and between N-acetyl-D-glucosamine residues in chitodextrins.</text>
        <dbReference type="EC" id="3.2.1.17"/>
    </reaction>
</comment>
<evidence type="ECO:0000256" key="7">
    <source>
        <dbReference type="RuleBase" id="RU003788"/>
    </source>
</evidence>
<sequence>MLLKNGSSGKNVTYLQYGIKIMCCNPGTIDGNFGDDTEKAVRKYQTMKGLDSDGKVGDGTWKALKSDIEKIQQALKDKGYTITVDGIAGSETYNTVLSFQSNNGLTADGMAGSATWAALNKTTTRSEGTSVLKVGSSGTYVKYLQYGLKIMCCNPGAIDGNFGDDTEKAVRKYQTMKGLEDDGIVGDGTWSALKTDIKKVQQALNSRDYDLTVDGIAGELTYNAVINFQSMNGLTADGMVGDATWNALGKSNSNSNASSQVASNGYVSNALVEFVKAYEGFSSTPYYDSAGVKTIGYGSTSGWIINKSSVTKAEATQALMEDINVRAKTINKDLKSKNVSLAQKEFDSLCSFAYNLGLSALLDTSNLYKKVCNGVRGETLRSEFQKWRYAGGKELQGLLNRRNEECDMFIYGDYNRNK</sequence>
<evidence type="ECO:0000256" key="6">
    <source>
        <dbReference type="ARBA" id="ARBA00023295"/>
    </source>
</evidence>
<dbReference type="Gene3D" id="1.10.530.40">
    <property type="match status" value="1"/>
</dbReference>
<dbReference type="eggNOG" id="COG3772">
    <property type="taxonomic scope" value="Bacteria"/>
</dbReference>
<organism evidence="9 10">
    <name type="scientific">Clostridium bornimense</name>
    <dbReference type="NCBI Taxonomy" id="1216932"/>
    <lineage>
        <taxon>Bacteria</taxon>
        <taxon>Bacillati</taxon>
        <taxon>Bacillota</taxon>
        <taxon>Clostridia</taxon>
        <taxon>Eubacteriales</taxon>
        <taxon>Clostridiaceae</taxon>
        <taxon>Clostridium</taxon>
    </lineage>
</organism>
<gene>
    <name evidence="9" type="ORF">CM240_3218</name>
</gene>
<dbReference type="STRING" id="1216932.CM240_3218"/>
<dbReference type="InterPro" id="IPR051018">
    <property type="entry name" value="Bacteriophage_GH24"/>
</dbReference>
<dbReference type="GO" id="GO:0042742">
    <property type="term" value="P:defense response to bacterium"/>
    <property type="evidence" value="ECO:0007669"/>
    <property type="project" value="UniProtKB-KW"/>
</dbReference>
<proteinExistence type="inferred from homology"/>
<evidence type="ECO:0000256" key="2">
    <source>
        <dbReference type="ARBA" id="ARBA00022529"/>
    </source>
</evidence>
<reference evidence="9 10" key="1">
    <citation type="submission" date="2013-11" db="EMBL/GenBank/DDBJ databases">
        <title>Complete genome sequence of Clostridum sp. M2/40.</title>
        <authorList>
            <person name="Wibberg D."/>
            <person name="Puehler A."/>
            <person name="Schlueter A."/>
        </authorList>
    </citation>
    <scope>NUCLEOTIDE SEQUENCE [LARGE SCALE GENOMIC DNA]</scope>
    <source>
        <strain evidence="10">M2/40</strain>
    </source>
</reference>
<evidence type="ECO:0000256" key="5">
    <source>
        <dbReference type="ARBA" id="ARBA00023200"/>
    </source>
</evidence>
<dbReference type="PATRIC" id="fig|1216932.3.peg.3190"/>
<feature type="domain" description="Peptidoglycan binding-like" evidence="8">
    <location>
        <begin position="66"/>
        <end position="119"/>
    </location>
</feature>
<evidence type="ECO:0000256" key="4">
    <source>
        <dbReference type="ARBA" id="ARBA00022801"/>
    </source>
</evidence>
<dbReference type="EC" id="3.2.1.17" evidence="7"/>
<comment type="similarity">
    <text evidence="7">Belongs to the glycosyl hydrolase 24 family.</text>
</comment>
<dbReference type="InterPro" id="IPR036366">
    <property type="entry name" value="PGBDSf"/>
</dbReference>
<dbReference type="GO" id="GO:0031640">
    <property type="term" value="P:killing of cells of another organism"/>
    <property type="evidence" value="ECO:0007669"/>
    <property type="project" value="UniProtKB-KW"/>
</dbReference>
<dbReference type="HOGENOM" id="CLU_054349_0_0_9"/>
<evidence type="ECO:0000313" key="9">
    <source>
        <dbReference type="EMBL" id="CDM70335.1"/>
    </source>
</evidence>
<dbReference type="OrthoDB" id="529831at2"/>
<keyword evidence="10" id="KW-1185">Reference proteome</keyword>
<dbReference type="KEGG" id="clt:CM240_3218"/>